<evidence type="ECO:0000313" key="3">
    <source>
        <dbReference type="WBParaSite" id="ALUE_0000183701-mRNA-1"/>
    </source>
</evidence>
<dbReference type="AlphaFoldDB" id="A0A0M3HJZ2"/>
<proteinExistence type="predicted"/>
<evidence type="ECO:0000313" key="2">
    <source>
        <dbReference type="Proteomes" id="UP000036681"/>
    </source>
</evidence>
<keyword evidence="1" id="KW-0175">Coiled coil</keyword>
<organism evidence="2 3">
    <name type="scientific">Ascaris lumbricoides</name>
    <name type="common">Giant roundworm</name>
    <dbReference type="NCBI Taxonomy" id="6252"/>
    <lineage>
        <taxon>Eukaryota</taxon>
        <taxon>Metazoa</taxon>
        <taxon>Ecdysozoa</taxon>
        <taxon>Nematoda</taxon>
        <taxon>Chromadorea</taxon>
        <taxon>Rhabditida</taxon>
        <taxon>Spirurina</taxon>
        <taxon>Ascaridomorpha</taxon>
        <taxon>Ascaridoidea</taxon>
        <taxon>Ascarididae</taxon>
        <taxon>Ascaris</taxon>
    </lineage>
</organism>
<protein>
    <submittedName>
        <fullName evidence="3">BZIP domain-containing protein</fullName>
    </submittedName>
</protein>
<dbReference type="WBParaSite" id="ALUE_0000183701-mRNA-1">
    <property type="protein sequence ID" value="ALUE_0000183701-mRNA-1"/>
    <property type="gene ID" value="ALUE_0000183701"/>
</dbReference>
<keyword evidence="2" id="KW-1185">Reference proteome</keyword>
<dbReference type="Proteomes" id="UP000036681">
    <property type="component" value="Unplaced"/>
</dbReference>
<reference evidence="3" key="1">
    <citation type="submission" date="2017-02" db="UniProtKB">
        <authorList>
            <consortium name="WormBaseParasite"/>
        </authorList>
    </citation>
    <scope>IDENTIFICATION</scope>
</reference>
<name>A0A0M3HJZ2_ASCLU</name>
<accession>A0A0M3HJZ2</accession>
<sequence length="60" mass="6850">LQIDSGRLDDFQKLQEENENLKQQLREIEISSSKIERDAGEKGKALGKAQLRFVCFLVSV</sequence>
<evidence type="ECO:0000256" key="1">
    <source>
        <dbReference type="SAM" id="Coils"/>
    </source>
</evidence>
<feature type="coiled-coil region" evidence="1">
    <location>
        <begin position="11"/>
        <end position="38"/>
    </location>
</feature>